<keyword evidence="1 2" id="KW-0597">Phosphoprotein</keyword>
<dbReference type="InterPro" id="IPR011006">
    <property type="entry name" value="CheY-like_superfamily"/>
</dbReference>
<feature type="domain" description="Response regulatory" evidence="3">
    <location>
        <begin position="7"/>
        <end position="121"/>
    </location>
</feature>
<sequence>MSDPAKTIIIFDDDNDILSICSYILEEHGWNVHTFEDCNDIVNRVSVIMPDVILMDNWIPDTGGIKATRTLKENEDLKNIPVVYFSANSDIESLAGAAGAETYLAKPFDLDDLVSTIAKVAHK</sequence>
<proteinExistence type="predicted"/>
<dbReference type="Gene3D" id="3.40.50.2300">
    <property type="match status" value="1"/>
</dbReference>
<evidence type="ECO:0000256" key="1">
    <source>
        <dbReference type="ARBA" id="ARBA00022553"/>
    </source>
</evidence>
<dbReference type="Pfam" id="PF00072">
    <property type="entry name" value="Response_reg"/>
    <property type="match status" value="1"/>
</dbReference>
<protein>
    <submittedName>
        <fullName evidence="4">Response regulator</fullName>
    </submittedName>
</protein>
<dbReference type="RefSeq" id="WP_345333313.1">
    <property type="nucleotide sequence ID" value="NZ_BAABJI010000004.1"/>
</dbReference>
<evidence type="ECO:0000313" key="4">
    <source>
        <dbReference type="EMBL" id="GAA4927453.1"/>
    </source>
</evidence>
<organism evidence="4 5">
    <name type="scientific">Mucilaginibacter defluvii</name>
    <dbReference type="NCBI Taxonomy" id="1196019"/>
    <lineage>
        <taxon>Bacteria</taxon>
        <taxon>Pseudomonadati</taxon>
        <taxon>Bacteroidota</taxon>
        <taxon>Sphingobacteriia</taxon>
        <taxon>Sphingobacteriales</taxon>
        <taxon>Sphingobacteriaceae</taxon>
        <taxon>Mucilaginibacter</taxon>
    </lineage>
</organism>
<dbReference type="PROSITE" id="PS50110">
    <property type="entry name" value="RESPONSE_REGULATORY"/>
    <property type="match status" value="1"/>
</dbReference>
<evidence type="ECO:0000313" key="5">
    <source>
        <dbReference type="Proteomes" id="UP001501436"/>
    </source>
</evidence>
<dbReference type="InterPro" id="IPR001789">
    <property type="entry name" value="Sig_transdc_resp-reg_receiver"/>
</dbReference>
<dbReference type="EMBL" id="BAABJI010000004">
    <property type="protein sequence ID" value="GAA4927453.1"/>
    <property type="molecule type" value="Genomic_DNA"/>
</dbReference>
<comment type="caution">
    <text evidence="4">The sequence shown here is derived from an EMBL/GenBank/DDBJ whole genome shotgun (WGS) entry which is preliminary data.</text>
</comment>
<dbReference type="PANTHER" id="PTHR44591">
    <property type="entry name" value="STRESS RESPONSE REGULATOR PROTEIN 1"/>
    <property type="match status" value="1"/>
</dbReference>
<gene>
    <name evidence="4" type="ORF">GCM10023313_34980</name>
</gene>
<evidence type="ECO:0000256" key="2">
    <source>
        <dbReference type="PROSITE-ProRule" id="PRU00169"/>
    </source>
</evidence>
<feature type="modified residue" description="4-aspartylphosphate" evidence="2">
    <location>
        <position position="56"/>
    </location>
</feature>
<accession>A0ABP9G720</accession>
<dbReference type="Proteomes" id="UP001501436">
    <property type="component" value="Unassembled WGS sequence"/>
</dbReference>
<keyword evidence="5" id="KW-1185">Reference proteome</keyword>
<dbReference type="InterPro" id="IPR050595">
    <property type="entry name" value="Bact_response_regulator"/>
</dbReference>
<dbReference type="SMART" id="SM00448">
    <property type="entry name" value="REC"/>
    <property type="match status" value="1"/>
</dbReference>
<dbReference type="SUPFAM" id="SSF52172">
    <property type="entry name" value="CheY-like"/>
    <property type="match status" value="1"/>
</dbReference>
<dbReference type="PANTHER" id="PTHR44591:SF3">
    <property type="entry name" value="RESPONSE REGULATORY DOMAIN-CONTAINING PROTEIN"/>
    <property type="match status" value="1"/>
</dbReference>
<evidence type="ECO:0000259" key="3">
    <source>
        <dbReference type="PROSITE" id="PS50110"/>
    </source>
</evidence>
<name>A0ABP9G720_9SPHI</name>
<reference evidence="5" key="1">
    <citation type="journal article" date="2019" name="Int. J. Syst. Evol. Microbiol.">
        <title>The Global Catalogue of Microorganisms (GCM) 10K type strain sequencing project: providing services to taxonomists for standard genome sequencing and annotation.</title>
        <authorList>
            <consortium name="The Broad Institute Genomics Platform"/>
            <consortium name="The Broad Institute Genome Sequencing Center for Infectious Disease"/>
            <person name="Wu L."/>
            <person name="Ma J."/>
        </authorList>
    </citation>
    <scope>NUCLEOTIDE SEQUENCE [LARGE SCALE GENOMIC DNA]</scope>
    <source>
        <strain evidence="5">JCM 18283</strain>
    </source>
</reference>